<keyword evidence="5" id="KW-0472">Membrane</keyword>
<dbReference type="InterPro" id="IPR000719">
    <property type="entry name" value="Prot_kinase_dom"/>
</dbReference>
<evidence type="ECO:0000256" key="2">
    <source>
        <dbReference type="ARBA" id="ARBA00022741"/>
    </source>
</evidence>
<keyword evidence="2" id="KW-0547">Nucleotide-binding</keyword>
<keyword evidence="4" id="KW-0067">ATP-binding</keyword>
<evidence type="ECO:0000256" key="1">
    <source>
        <dbReference type="ARBA" id="ARBA00022679"/>
    </source>
</evidence>
<sequence>MNTPPNIKVVMAQGKSLESCLLTNRFLPELKKCDYTSENFSKNGRLYEALLLPNEKMAAHYVASQQGTVMLGRTEHFRQFKFLRRLNFTPPVMLYVKFKKFIDDCDKQLLICQILDRIRDEKRFGKKFSDFDCHDDLECLYKGNRIELDFYPGSPRCKNKDKATDYTLATILPCTLLIVFAFCFFSLWKLKHFLEVKNNWTMKEEEFFLDSKKLATEAFNQENPEKLNKRIRDFPATVISSSRYVPLAMFHKQTQDHLLLIPTSLNREHSIPIKVKEELLRMKKLRNPGIQSFYGLFSHHSLDISKAFYLVVERPVRGDLHGLLNRDGNCKNDITIQLGFIKIMSSALLYLHENQIIHGNLSSRCVIIDDRFNLKLAMWQGMDQLEVNGKFLRTDTKINQAALSVEDVLDAKLIKPAKAGFLTDNLRHIWQAPELLIDYYRGLDHPDPLTVTVAGDVFSFGTICYEIFMNSLPFMKEAEEGNLSSSELCGYLLNTDDRFPAWDKVKSIGNSVIESRVHSLVERCVKSEPAQRIELEDFVAEFKQLLDEHPKSRDVCPFDYFLATQTQ</sequence>
<dbReference type="GO" id="GO:0005524">
    <property type="term" value="F:ATP binding"/>
    <property type="evidence" value="ECO:0007669"/>
    <property type="project" value="UniProtKB-KW"/>
</dbReference>
<keyword evidence="5" id="KW-0812">Transmembrane</keyword>
<keyword evidence="5" id="KW-1133">Transmembrane helix</keyword>
<evidence type="ECO:0000256" key="3">
    <source>
        <dbReference type="ARBA" id="ARBA00022777"/>
    </source>
</evidence>
<feature type="transmembrane region" description="Helical" evidence="5">
    <location>
        <begin position="166"/>
        <end position="188"/>
    </location>
</feature>
<dbReference type="SUPFAM" id="SSF56112">
    <property type="entry name" value="Protein kinase-like (PK-like)"/>
    <property type="match status" value="1"/>
</dbReference>
<reference evidence="7 8" key="1">
    <citation type="submission" date="2024-11" db="EMBL/GenBank/DDBJ databases">
        <title>Adaptive evolution of stress response genes in parasites aligns with host niche diversity.</title>
        <authorList>
            <person name="Hahn C."/>
            <person name="Resl P."/>
        </authorList>
    </citation>
    <scope>NUCLEOTIDE SEQUENCE [LARGE SCALE GENOMIC DNA]</scope>
    <source>
        <strain evidence="7">EGGRZ-B1_66</strain>
        <tissue evidence="7">Body</tissue>
    </source>
</reference>
<gene>
    <name evidence="7" type="ORF">Ciccas_001952</name>
</gene>
<evidence type="ECO:0000256" key="5">
    <source>
        <dbReference type="SAM" id="Phobius"/>
    </source>
</evidence>
<evidence type="ECO:0000313" key="8">
    <source>
        <dbReference type="Proteomes" id="UP001626550"/>
    </source>
</evidence>
<dbReference type="PANTHER" id="PTHR44329">
    <property type="entry name" value="SERINE/THREONINE-PROTEIN KINASE TNNI3K-RELATED"/>
    <property type="match status" value="1"/>
</dbReference>
<keyword evidence="1" id="KW-0808">Transferase</keyword>
<proteinExistence type="predicted"/>
<dbReference type="EMBL" id="JBJKFK010000141">
    <property type="protein sequence ID" value="KAL3319377.1"/>
    <property type="molecule type" value="Genomic_DNA"/>
</dbReference>
<dbReference type="AlphaFoldDB" id="A0ABD2QJ58"/>
<dbReference type="GO" id="GO:0016301">
    <property type="term" value="F:kinase activity"/>
    <property type="evidence" value="ECO:0007669"/>
    <property type="project" value="UniProtKB-KW"/>
</dbReference>
<name>A0ABD2QJ58_9PLAT</name>
<dbReference type="PROSITE" id="PS50011">
    <property type="entry name" value="PROTEIN_KINASE_DOM"/>
    <property type="match status" value="1"/>
</dbReference>
<dbReference type="InterPro" id="IPR011009">
    <property type="entry name" value="Kinase-like_dom_sf"/>
</dbReference>
<dbReference type="Gene3D" id="1.10.510.10">
    <property type="entry name" value="Transferase(Phosphotransferase) domain 1"/>
    <property type="match status" value="1"/>
</dbReference>
<feature type="domain" description="Protein kinase" evidence="6">
    <location>
        <begin position="208"/>
        <end position="546"/>
    </location>
</feature>
<protein>
    <recommendedName>
        <fullName evidence="6">Protein kinase domain-containing protein</fullName>
    </recommendedName>
</protein>
<dbReference type="InterPro" id="IPR051681">
    <property type="entry name" value="Ser/Thr_Kinases-Pseudokinases"/>
</dbReference>
<dbReference type="Proteomes" id="UP001626550">
    <property type="component" value="Unassembled WGS sequence"/>
</dbReference>
<dbReference type="SMART" id="SM00220">
    <property type="entry name" value="S_TKc"/>
    <property type="match status" value="1"/>
</dbReference>
<dbReference type="PANTHER" id="PTHR44329:SF288">
    <property type="entry name" value="MITOGEN-ACTIVATED PROTEIN KINASE KINASE KINASE 20"/>
    <property type="match status" value="1"/>
</dbReference>
<dbReference type="Pfam" id="PF00069">
    <property type="entry name" value="Pkinase"/>
    <property type="match status" value="1"/>
</dbReference>
<evidence type="ECO:0000313" key="7">
    <source>
        <dbReference type="EMBL" id="KAL3319377.1"/>
    </source>
</evidence>
<evidence type="ECO:0000259" key="6">
    <source>
        <dbReference type="PROSITE" id="PS50011"/>
    </source>
</evidence>
<organism evidence="7 8">
    <name type="scientific">Cichlidogyrus casuarinus</name>
    <dbReference type="NCBI Taxonomy" id="1844966"/>
    <lineage>
        <taxon>Eukaryota</taxon>
        <taxon>Metazoa</taxon>
        <taxon>Spiralia</taxon>
        <taxon>Lophotrochozoa</taxon>
        <taxon>Platyhelminthes</taxon>
        <taxon>Monogenea</taxon>
        <taxon>Monopisthocotylea</taxon>
        <taxon>Dactylogyridea</taxon>
        <taxon>Ancyrocephalidae</taxon>
        <taxon>Cichlidogyrus</taxon>
    </lineage>
</organism>
<comment type="caution">
    <text evidence="7">The sequence shown here is derived from an EMBL/GenBank/DDBJ whole genome shotgun (WGS) entry which is preliminary data.</text>
</comment>
<evidence type="ECO:0000256" key="4">
    <source>
        <dbReference type="ARBA" id="ARBA00022840"/>
    </source>
</evidence>
<keyword evidence="8" id="KW-1185">Reference proteome</keyword>
<keyword evidence="3" id="KW-0418">Kinase</keyword>
<accession>A0ABD2QJ58</accession>